<dbReference type="SUPFAM" id="SSF51735">
    <property type="entry name" value="NAD(P)-binding Rossmann-fold domains"/>
    <property type="match status" value="1"/>
</dbReference>
<reference evidence="4 5" key="1">
    <citation type="submission" date="2017-01" db="EMBL/GenBank/DDBJ databases">
        <authorList>
            <consortium name="Urmite Genomes"/>
        </authorList>
    </citation>
    <scope>NUCLEOTIDE SEQUENCE [LARGE SCALE GENOMIC DNA]</scope>
    <source>
        <strain evidence="4 5">AB308</strain>
    </source>
</reference>
<keyword evidence="3" id="KW-0520">NAD</keyword>
<evidence type="ECO:0000256" key="1">
    <source>
        <dbReference type="ARBA" id="ARBA00006484"/>
    </source>
</evidence>
<dbReference type="InterPro" id="IPR002347">
    <property type="entry name" value="SDR_fam"/>
</dbReference>
<sequence length="305" mass="32123">MFLILHLLYLSMAVIIFAVTLVGGNMEDVLGYAGRHVVVTGAASGMGAATATILTKLGARVTALDVRPTEASVDRALEVDLRDRASIERAAESIDAPVHGYFGCAGLPGPPFSGLDVMLVNFVGARHLVNLILPKIPAGGAIAVVASNAAMGWQLELEQLMEVVSTDGFDEGKQWCEANEEMGAVGAYPFSKKAINAWVASRAATLITNGIRLNCINPGPTDTAMLPHFVEFAGQNVIDAFVGPIRRRSTAEEQAWPLIFLNSPRSSYINGEALVTDGGFFGAVQSGQLDLTKMFASPDTASAGS</sequence>
<dbReference type="GO" id="GO:0016491">
    <property type="term" value="F:oxidoreductase activity"/>
    <property type="evidence" value="ECO:0007669"/>
    <property type="project" value="UniProtKB-KW"/>
</dbReference>
<dbReference type="RefSeq" id="WP_245831487.1">
    <property type="nucleotide sequence ID" value="NZ_LT717701.1"/>
</dbReference>
<dbReference type="PANTHER" id="PTHR43477:SF4">
    <property type="entry name" value="DEHYDROGENASE_REDUCTASE SDR FAMILY MEMBER 6"/>
    <property type="match status" value="1"/>
</dbReference>
<dbReference type="InterPro" id="IPR051122">
    <property type="entry name" value="SDR_DHRS6-like"/>
</dbReference>
<evidence type="ECO:0000313" key="5">
    <source>
        <dbReference type="Proteomes" id="UP000241595"/>
    </source>
</evidence>
<dbReference type="Proteomes" id="UP000241595">
    <property type="component" value="Unassembled WGS sequence"/>
</dbReference>
<dbReference type="PRINTS" id="PR00081">
    <property type="entry name" value="GDHRDH"/>
</dbReference>
<accession>A0A2U3NJ54</accession>
<dbReference type="PANTHER" id="PTHR43477">
    <property type="entry name" value="DIHYDROANTICAPSIN 7-DEHYDROGENASE"/>
    <property type="match status" value="1"/>
</dbReference>
<dbReference type="AlphaFoldDB" id="A0A2U3NJ54"/>
<proteinExistence type="inferred from homology"/>
<evidence type="ECO:0000313" key="4">
    <source>
        <dbReference type="EMBL" id="SPM31526.1"/>
    </source>
</evidence>
<evidence type="ECO:0000256" key="3">
    <source>
        <dbReference type="ARBA" id="ARBA00023027"/>
    </source>
</evidence>
<comment type="similarity">
    <text evidence="1">Belongs to the short-chain dehydrogenases/reductases (SDR) family.</text>
</comment>
<dbReference type="Gene3D" id="3.40.50.720">
    <property type="entry name" value="NAD(P)-binding Rossmann-like Domain"/>
    <property type="match status" value="1"/>
</dbReference>
<gene>
    <name evidence="4" type="ORF">MTAB308_5045</name>
</gene>
<dbReference type="InterPro" id="IPR036291">
    <property type="entry name" value="NAD(P)-bd_dom_sf"/>
</dbReference>
<dbReference type="Pfam" id="PF13561">
    <property type="entry name" value="adh_short_C2"/>
    <property type="match status" value="1"/>
</dbReference>
<dbReference type="EMBL" id="FTRV01000016">
    <property type="protein sequence ID" value="SPM31526.1"/>
    <property type="molecule type" value="Genomic_DNA"/>
</dbReference>
<keyword evidence="2" id="KW-0560">Oxidoreductase</keyword>
<protein>
    <submittedName>
        <fullName evidence="4">NAD(P)-dependent dehydrogenase, short-chain alcohol dehydrogenase family</fullName>
    </submittedName>
</protein>
<dbReference type="Pfam" id="PF00106">
    <property type="entry name" value="adh_short"/>
    <property type="match status" value="1"/>
</dbReference>
<keyword evidence="5" id="KW-1185">Reference proteome</keyword>
<evidence type="ECO:0000256" key="2">
    <source>
        <dbReference type="ARBA" id="ARBA00023002"/>
    </source>
</evidence>
<dbReference type="STRING" id="1841859.GCA_900157385_05048"/>
<organism evidence="4 5">
    <name type="scientific">Mycobacterium terramassiliense</name>
    <dbReference type="NCBI Taxonomy" id="1841859"/>
    <lineage>
        <taxon>Bacteria</taxon>
        <taxon>Bacillati</taxon>
        <taxon>Actinomycetota</taxon>
        <taxon>Actinomycetes</taxon>
        <taxon>Mycobacteriales</taxon>
        <taxon>Mycobacteriaceae</taxon>
        <taxon>Mycobacterium</taxon>
    </lineage>
</organism>
<name>A0A2U3NJ54_9MYCO</name>